<dbReference type="RefSeq" id="WP_050674205.1">
    <property type="nucleotide sequence ID" value="NZ_BSKQ01000001.1"/>
</dbReference>
<name>A0A0H5D695_9RHOB</name>
<sequence length="238" mass="26341">MTKSYVIHLAASTARTDLVSALVQTLPGGQVLDAVDGRKMSAQERAQVSVPHLLDPRYPFPLMPSEIGCFLSHRKAWKAIAEGEADFGFVAEDDVVTTDGFADALQIALDHADRQSLIRFPMAPREKPKSVVATKGDVTLFRPHEIGLTAALYLLGKDAAHSLWSQSERFDRPVDTWLQMRWETGVDSLTLWPSCIKSAAASHGGSTIQKKRSRMDQLKRTWHRARYRAAITSLSKGS</sequence>
<protein>
    <submittedName>
        <fullName evidence="2">Glycosyltransferase family 25 (LPS biosynthesis protein)</fullName>
    </submittedName>
</protein>
<dbReference type="Proteomes" id="UP000043764">
    <property type="component" value="Unassembled WGS sequence"/>
</dbReference>
<dbReference type="EMBL" id="CVRL01000041">
    <property type="protein sequence ID" value="CRL12569.1"/>
    <property type="molecule type" value="Genomic_DNA"/>
</dbReference>
<keyword evidence="3" id="KW-1185">Reference proteome</keyword>
<dbReference type="Pfam" id="PF01755">
    <property type="entry name" value="Glyco_transf_25"/>
    <property type="match status" value="1"/>
</dbReference>
<keyword evidence="2" id="KW-0808">Transferase</keyword>
<organism evidence="2 3">
    <name type="scientific">Phaeobacter italicus</name>
    <dbReference type="NCBI Taxonomy" id="481446"/>
    <lineage>
        <taxon>Bacteria</taxon>
        <taxon>Pseudomonadati</taxon>
        <taxon>Pseudomonadota</taxon>
        <taxon>Alphaproteobacteria</taxon>
        <taxon>Rhodobacterales</taxon>
        <taxon>Roseobacteraceae</taxon>
        <taxon>Phaeobacter</taxon>
    </lineage>
</organism>
<evidence type="ECO:0000313" key="3">
    <source>
        <dbReference type="Proteomes" id="UP000043764"/>
    </source>
</evidence>
<dbReference type="GO" id="GO:0016740">
    <property type="term" value="F:transferase activity"/>
    <property type="evidence" value="ECO:0007669"/>
    <property type="project" value="UniProtKB-KW"/>
</dbReference>
<evidence type="ECO:0000259" key="1">
    <source>
        <dbReference type="Pfam" id="PF01755"/>
    </source>
</evidence>
<evidence type="ECO:0000313" key="2">
    <source>
        <dbReference type="EMBL" id="CRL12569.1"/>
    </source>
</evidence>
<dbReference type="InterPro" id="IPR002654">
    <property type="entry name" value="Glyco_trans_25"/>
</dbReference>
<proteinExistence type="predicted"/>
<dbReference type="CDD" id="cd06532">
    <property type="entry name" value="Glyco_transf_25"/>
    <property type="match status" value="1"/>
</dbReference>
<gene>
    <name evidence="2" type="ORF">NIT7321_03447</name>
</gene>
<feature type="domain" description="Glycosyl transferase family 25" evidence="1">
    <location>
        <begin position="1"/>
        <end position="120"/>
    </location>
</feature>
<reference evidence="3" key="1">
    <citation type="submission" date="2015-05" db="EMBL/GenBank/DDBJ databases">
        <authorList>
            <person name="Rodrigo-Torres Lidia"/>
            <person name="Arahal R.David."/>
        </authorList>
    </citation>
    <scope>NUCLEOTIDE SEQUENCE [LARGE SCALE GENOMIC DNA]</scope>
    <source>
        <strain evidence="3">CECT 7321</strain>
    </source>
</reference>
<dbReference type="AlphaFoldDB" id="A0A0H5D695"/>
<accession>A0A0H5D695</accession>
<dbReference type="STRING" id="481446.NIT7645_03377"/>